<feature type="domain" description="HYDIN/VesB/CFA65-like Ig-like" evidence="7">
    <location>
        <begin position="480"/>
        <end position="575"/>
    </location>
</feature>
<keyword evidence="4" id="KW-0969">Cilium</keyword>
<dbReference type="PANTHER" id="PTHR23053">
    <property type="entry name" value="DLEC1 DELETED IN LUNG AND ESOPHAGEAL CANCER 1"/>
    <property type="match status" value="1"/>
</dbReference>
<comment type="caution">
    <text evidence="8">The sequence shown here is derived from an EMBL/GenBank/DDBJ whole genome shotgun (WGS) entry which is preliminary data.</text>
</comment>
<dbReference type="InterPro" id="IPR013783">
    <property type="entry name" value="Ig-like_fold"/>
</dbReference>
<gene>
    <name evidence="8" type="ORF">HHL15_03240</name>
</gene>
<evidence type="ECO:0000256" key="6">
    <source>
        <dbReference type="SAM" id="SignalP"/>
    </source>
</evidence>
<keyword evidence="3" id="KW-0963">Cytoplasm</keyword>
<dbReference type="RefSeq" id="WP_169144390.1">
    <property type="nucleotide sequence ID" value="NZ_JABBGA010000002.1"/>
</dbReference>
<sequence length="847" mass="84319">MPAGSAGLKSLRRIAAGLALGILAGSVADAAPLDPPDAWDVTPWGGSTCSSCHLSPPGSATFGVRGFTFLPTLLAADPSKLTDAIAGRVTGPTPAITAPHPMVTFYNGGAPNPAALSAINTYLVGIRDGDVRAATPLATLSALVGQESGSTQAFVITNYRATEEDFTVSPALPAAAGGGIVFWYSVQAGGNCTSGKVAANGGSCTMEVHFKPNAAGDTSRAFTVAVGSGTPFNLSVTGTGILPVISLTPASVGTITASTSAPTDTALVLQNTGTIPVKLNALDFDSPAGPLSTLPGGSRCSVGLDLAVGATCDLIIRYAPSVTNGAGTARSLLIRFTDASGAVFGTDKTLNFTTIATSNPIPTLVASLFPATMDRPVGSQASHSLIVQNIGSAAIASLSVTKTGSAAADYSFTENCSTSIPQPSGASTCTIELSFKPSALGVRPGSLQIDYVSAAALAQQLLITMNFQGVPPSTAKASLPASLDFGNQSINSLYPPRTLTLTNTAAGPLNINAVAISGAGFSLVDSPACPSSIAGGGKCEIRVAFQPVAAGTDYSATLQVTTNAEGSPHTATLKGRGTNEAAPVLAWSVASLDFGSVAAGSAVELDASLTNPGPGAVVFQFANTVGAHASAFRITSQSCNSGDFIPPAGTCQFRLSFSPASGGEKLASLQAASTGSAPGLLSLRGVGLSGAAPGASLSVSSLNFGHVKSGSSSDPLLVTLRSNGSTTLRVQSLAVSGAFVVQGRTCPAAPFELVPGFDCSLSVTFSPRAEGAASGMLTISSDAADTPALEVALSGQGDPAPKTSGGGGCTLVRGDTPADPTLWALALAALAVLGWRRRTAAARRDPA</sequence>
<protein>
    <submittedName>
        <fullName evidence="8">Choice-of-anchor D domain-containing protein</fullName>
    </submittedName>
</protein>
<proteinExistence type="predicted"/>
<evidence type="ECO:0000256" key="1">
    <source>
        <dbReference type="ARBA" id="ARBA00004138"/>
    </source>
</evidence>
<keyword evidence="5" id="KW-0966">Cell projection</keyword>
<dbReference type="NCBIfam" id="NF033191">
    <property type="entry name" value="JDVT-CTERM"/>
    <property type="match status" value="1"/>
</dbReference>
<dbReference type="AlphaFoldDB" id="A0A848G4Z1"/>
<dbReference type="GO" id="GO:0005737">
    <property type="term" value="C:cytoplasm"/>
    <property type="evidence" value="ECO:0007669"/>
    <property type="project" value="UniProtKB-SubCell"/>
</dbReference>
<evidence type="ECO:0000256" key="4">
    <source>
        <dbReference type="ARBA" id="ARBA00023069"/>
    </source>
</evidence>
<feature type="signal peptide" evidence="6">
    <location>
        <begin position="1"/>
        <end position="30"/>
    </location>
</feature>
<evidence type="ECO:0000256" key="2">
    <source>
        <dbReference type="ARBA" id="ARBA00004496"/>
    </source>
</evidence>
<organism evidence="8 9">
    <name type="scientific">Zoogloea dura</name>
    <dbReference type="NCBI Taxonomy" id="2728840"/>
    <lineage>
        <taxon>Bacteria</taxon>
        <taxon>Pseudomonadati</taxon>
        <taxon>Pseudomonadota</taxon>
        <taxon>Betaproteobacteria</taxon>
        <taxon>Rhodocyclales</taxon>
        <taxon>Zoogloeaceae</taxon>
        <taxon>Zoogloea</taxon>
    </lineage>
</organism>
<accession>A0A848G4Z1</accession>
<dbReference type="NCBIfam" id="NF012200">
    <property type="entry name" value="choice_anch_D"/>
    <property type="match status" value="4"/>
</dbReference>
<evidence type="ECO:0000313" key="8">
    <source>
        <dbReference type="EMBL" id="NML24741.1"/>
    </source>
</evidence>
<comment type="subcellular location">
    <subcellularLocation>
        <location evidence="1">Cell projection</location>
        <location evidence="1">Cilium</location>
    </subcellularLocation>
    <subcellularLocation>
        <location evidence="2">Cytoplasm</location>
    </subcellularLocation>
</comment>
<evidence type="ECO:0000313" key="9">
    <source>
        <dbReference type="Proteomes" id="UP000580043"/>
    </source>
</evidence>
<dbReference type="InterPro" id="IPR033305">
    <property type="entry name" value="Hydin-like"/>
</dbReference>
<dbReference type="PANTHER" id="PTHR23053:SF0">
    <property type="entry name" value="HYDROCEPHALUS-INDUCING PROTEIN HOMOLOG"/>
    <property type="match status" value="1"/>
</dbReference>
<evidence type="ECO:0000256" key="3">
    <source>
        <dbReference type="ARBA" id="ARBA00022490"/>
    </source>
</evidence>
<dbReference type="Gene3D" id="2.60.40.10">
    <property type="entry name" value="Immunoglobulins"/>
    <property type="match status" value="6"/>
</dbReference>
<name>A0A848G4Z1_9RHOO</name>
<dbReference type="Proteomes" id="UP000580043">
    <property type="component" value="Unassembled WGS sequence"/>
</dbReference>
<evidence type="ECO:0000256" key="5">
    <source>
        <dbReference type="ARBA" id="ARBA00023273"/>
    </source>
</evidence>
<dbReference type="Pfam" id="PF22544">
    <property type="entry name" value="HYDIN_VesB_CFA65-like_Ig"/>
    <property type="match status" value="1"/>
</dbReference>
<dbReference type="EMBL" id="JABBGA010000002">
    <property type="protein sequence ID" value="NML24741.1"/>
    <property type="molecule type" value="Genomic_DNA"/>
</dbReference>
<feature type="chain" id="PRO_5032571379" evidence="6">
    <location>
        <begin position="31"/>
        <end position="847"/>
    </location>
</feature>
<keyword evidence="6" id="KW-0732">Signal</keyword>
<dbReference type="InterPro" id="IPR053879">
    <property type="entry name" value="HYDIN_VesB_CFA65-like_Ig"/>
</dbReference>
<reference evidence="8 9" key="1">
    <citation type="submission" date="2020-04" db="EMBL/GenBank/DDBJ databases">
        <title>Zoogloea sp. G-4-1-14 isolated from soil.</title>
        <authorList>
            <person name="Dahal R.H."/>
        </authorList>
    </citation>
    <scope>NUCLEOTIDE SEQUENCE [LARGE SCALE GENOMIC DNA]</scope>
    <source>
        <strain evidence="8 9">G-4-1-14</strain>
    </source>
</reference>
<evidence type="ECO:0000259" key="7">
    <source>
        <dbReference type="Pfam" id="PF22544"/>
    </source>
</evidence>
<keyword evidence="9" id="KW-1185">Reference proteome</keyword>